<gene>
    <name evidence="2" type="ORF">SAMN04489859_101413</name>
</gene>
<keyword evidence="3" id="KW-1185">Reference proteome</keyword>
<evidence type="ECO:0000313" key="3">
    <source>
        <dbReference type="Proteomes" id="UP000199054"/>
    </source>
</evidence>
<dbReference type="OrthoDB" id="9802649at2"/>
<dbReference type="InterPro" id="IPR029044">
    <property type="entry name" value="Nucleotide-diphossugar_trans"/>
</dbReference>
<dbReference type="PANTHER" id="PTHR22916">
    <property type="entry name" value="GLYCOSYLTRANSFERASE"/>
    <property type="match status" value="1"/>
</dbReference>
<keyword evidence="2" id="KW-0808">Transferase</keyword>
<proteinExistence type="predicted"/>
<protein>
    <submittedName>
        <fullName evidence="2">Glycosyltransferase involved in cell wall bisynthesis</fullName>
    </submittedName>
</protein>
<dbReference type="EMBL" id="FODE01000014">
    <property type="protein sequence ID" value="SEN71529.1"/>
    <property type="molecule type" value="Genomic_DNA"/>
</dbReference>
<dbReference type="STRING" id="34002.SAMN04489859_101413"/>
<evidence type="ECO:0000259" key="1">
    <source>
        <dbReference type="Pfam" id="PF00535"/>
    </source>
</evidence>
<accession>A0A1H8IT03</accession>
<evidence type="ECO:0000313" key="2">
    <source>
        <dbReference type="EMBL" id="SEN71529.1"/>
    </source>
</evidence>
<dbReference type="Pfam" id="PF00535">
    <property type="entry name" value="Glycos_transf_2"/>
    <property type="match status" value="1"/>
</dbReference>
<dbReference type="AlphaFoldDB" id="A0A1H8IT03"/>
<sequence>MTSQPTSARQGANTAPLAALSEPEVVILLASYQGARFLPAQLDSIAAQSHRNWSLIISDDGSTDGSRDIVDRFANRYGKQRVTLVDGPCVGATANFLHLLQIAPEGKILAFSDQDDVWMPQKLARAVTALHQTTGPTHYAARTLICDEDLRPLAQSRHFRRPFGFRNALIQACMAGNTSVFNAGAARILKAGAMHARDAGVVSHDWWAYQLLSGSGGHVLRDHQPVLHYRQHGRSEIGRNDTALALIKRLGMLFTGDFGQWLHANTKALAAAETLTDENRRTLAEFGKALELPGPLAAARLRRLGLYRHTRAGSAAFHAAALAGRLRQRRSDSSPSR</sequence>
<dbReference type="SUPFAM" id="SSF53448">
    <property type="entry name" value="Nucleotide-diphospho-sugar transferases"/>
    <property type="match status" value="1"/>
</dbReference>
<dbReference type="PANTHER" id="PTHR22916:SF3">
    <property type="entry name" value="UDP-GLCNAC:BETAGAL BETA-1,3-N-ACETYLGLUCOSAMINYLTRANSFERASE-LIKE PROTEIN 1"/>
    <property type="match status" value="1"/>
</dbReference>
<dbReference type="GO" id="GO:0016758">
    <property type="term" value="F:hexosyltransferase activity"/>
    <property type="evidence" value="ECO:0007669"/>
    <property type="project" value="UniProtKB-ARBA"/>
</dbReference>
<dbReference type="CDD" id="cd04196">
    <property type="entry name" value="GT_2_like_d"/>
    <property type="match status" value="1"/>
</dbReference>
<feature type="domain" description="Glycosyltransferase 2-like" evidence="1">
    <location>
        <begin position="28"/>
        <end position="158"/>
    </location>
</feature>
<dbReference type="Proteomes" id="UP000199054">
    <property type="component" value="Unassembled WGS sequence"/>
</dbReference>
<reference evidence="2 3" key="1">
    <citation type="submission" date="2016-10" db="EMBL/GenBank/DDBJ databases">
        <authorList>
            <person name="de Groot N.N."/>
        </authorList>
    </citation>
    <scope>NUCLEOTIDE SEQUENCE [LARGE SCALE GENOMIC DNA]</scope>
    <source>
        <strain evidence="2 3">DSM 8512</strain>
    </source>
</reference>
<dbReference type="RefSeq" id="WP_090612340.1">
    <property type="nucleotide sequence ID" value="NZ_CP067124.1"/>
</dbReference>
<organism evidence="2 3">
    <name type="scientific">Paracoccus alcaliphilus</name>
    <dbReference type="NCBI Taxonomy" id="34002"/>
    <lineage>
        <taxon>Bacteria</taxon>
        <taxon>Pseudomonadati</taxon>
        <taxon>Pseudomonadota</taxon>
        <taxon>Alphaproteobacteria</taxon>
        <taxon>Rhodobacterales</taxon>
        <taxon>Paracoccaceae</taxon>
        <taxon>Paracoccus</taxon>
    </lineage>
</organism>
<dbReference type="InterPro" id="IPR001173">
    <property type="entry name" value="Glyco_trans_2-like"/>
</dbReference>
<dbReference type="Gene3D" id="3.90.550.10">
    <property type="entry name" value="Spore Coat Polysaccharide Biosynthesis Protein SpsA, Chain A"/>
    <property type="match status" value="1"/>
</dbReference>
<name>A0A1H8IT03_9RHOB</name>